<dbReference type="EMBL" id="VOSM01000006">
    <property type="protein sequence ID" value="TXD36194.1"/>
    <property type="molecule type" value="Genomic_DNA"/>
</dbReference>
<dbReference type="Proteomes" id="UP000321412">
    <property type="component" value="Unassembled WGS sequence"/>
</dbReference>
<dbReference type="PROSITE" id="PS51257">
    <property type="entry name" value="PROKAR_LIPOPROTEIN"/>
    <property type="match status" value="1"/>
</dbReference>
<organism evidence="2 3">
    <name type="scientific">Lujinxingia vulgaris</name>
    <dbReference type="NCBI Taxonomy" id="2600176"/>
    <lineage>
        <taxon>Bacteria</taxon>
        <taxon>Deltaproteobacteria</taxon>
        <taxon>Bradymonadales</taxon>
        <taxon>Lujinxingiaceae</taxon>
        <taxon>Lujinxingia</taxon>
    </lineage>
</organism>
<evidence type="ECO:0000313" key="2">
    <source>
        <dbReference type="EMBL" id="TXD36194.1"/>
    </source>
</evidence>
<gene>
    <name evidence="2" type="ORF">FRC98_13810</name>
</gene>
<dbReference type="RefSeq" id="WP_146982029.1">
    <property type="nucleotide sequence ID" value="NZ_VOSM01000006.1"/>
</dbReference>
<feature type="region of interest" description="Disordered" evidence="1">
    <location>
        <begin position="38"/>
        <end position="65"/>
    </location>
</feature>
<evidence type="ECO:0000256" key="1">
    <source>
        <dbReference type="SAM" id="MobiDB-lite"/>
    </source>
</evidence>
<name>A0A5C6X3A7_9DELT</name>
<evidence type="ECO:0000313" key="3">
    <source>
        <dbReference type="Proteomes" id="UP000321412"/>
    </source>
</evidence>
<proteinExistence type="predicted"/>
<dbReference type="AlphaFoldDB" id="A0A5C6X3A7"/>
<dbReference type="OrthoDB" id="5477392at2"/>
<sequence length="752" mass="78009">MVQWIRSQRSLQKTWWIAALFVFVIACNVDDGAITRPGSGDDAGDLDSGQPDANLDVGEPDLGEPDADVPAPACDDGIQNGDETAVDCGGDCAPCALGEGCSEAADCESGFCAGNLCVDESCAGVECSEEEACYRGACYLACEDADGCNPSSRCYQGSCVPLDCSTAECTASETCYRGVCYGACSGDEGCSEEGAECVEGSCVVPTCDDGLKNGDETDVDCGGSTCDACAAGKMCEVGEDCQEPLATPWSDCDFGESTCAEVGTQTRTVTTYSCGEASTCEVNEEVETQECTRETDAQECGETVIGEWGACQGAGEQGVCSTEGRRRRVITSFVCADGGCEVVEEEEFEACVLDTDAQACGTPETGAWSECGGFDSVCDQEGTRSRTVTYFECNGGDCNERVDTETETCRRSTGGDSCGDTTYGDWSACEGFSGVCGQTGTQFRTVTYRECAGGACETRTATESQQCTRNTNGVECQPDVEGNYSACSYEDETCSNSGSRTRLVTEYACQGGSCTSSTRTETDTEGCARNRDGTTCDQGTTHTNWSSCSIASGACSGTQTRTRTERTCSGGTCISNHFTEEQSCNQTNGTTCGAGTTRTNYSACNLATNACSGTQTRTRTDRTCNNGTCVSTDTPESQSCNASNGTTCGTTSTGTWGACLLVQGTCGGEQRQTVTYRRCSNGSCTNVSATNTRGCNAPSGTNCNCNMLSGTCTSGGVCDCSGSCFEGSSCTGPSGQWGCCSGGRCLEGFLCP</sequence>
<reference evidence="2 3" key="1">
    <citation type="submission" date="2019-08" db="EMBL/GenBank/DDBJ databases">
        <title>Bradymonadales sp. TMQ4.</title>
        <authorList>
            <person name="Liang Q."/>
        </authorList>
    </citation>
    <scope>NUCLEOTIDE SEQUENCE [LARGE SCALE GENOMIC DNA]</scope>
    <source>
        <strain evidence="2 3">TMQ4</strain>
    </source>
</reference>
<comment type="caution">
    <text evidence="2">The sequence shown here is derived from an EMBL/GenBank/DDBJ whole genome shotgun (WGS) entry which is preliminary data.</text>
</comment>
<accession>A0A5C6X3A7</accession>
<protein>
    <submittedName>
        <fullName evidence="2">Uncharacterized protein</fullName>
    </submittedName>
</protein>
<keyword evidence="3" id="KW-1185">Reference proteome</keyword>